<dbReference type="GO" id="GO:0050660">
    <property type="term" value="F:flavin adenine dinucleotide binding"/>
    <property type="evidence" value="ECO:0007669"/>
    <property type="project" value="InterPro"/>
</dbReference>
<sequence>MMNADYVIVGGGSAGCVLAARLSENPAVSVVLLEAGGEDRNPLIHIPAGYIRTMVDPTVNWMFETEPDAASNNRRIKQPRGKVLGGSSAINAMLYVRGQQADYDGWAQRGNTSWSYADVLPYFRRAEHCEFAGEDDSFHGRGGPLNVSGLRNGYPALDLLIKAAESCGYPHNPDYNGASQDGFGTYQVTQKNGMRFSAKKAYLDAARRRPNLRVITHAHVTGINLQGEGSTRTRARGVAFHRHGRHETVSAGREVILSAGAIQSPQILELSGIGDPDLLAQHGIATWHALAGVGENFHDHYISRLSWRLKTDISINRYARGLGLAGEVLRYLFTRRGVLSMPAGMLSGFVRSREGLAGPDIQYHIANASFANPEKRQFHDFPGLTFGPCQLRPESRGFVHIASADPMAKPLIQPNYLTTDEDCRVHVAGMKIARQIMASDIMAPHVMAEMQPGPDAADDAGLLAHARATGVTLYHPVSTCRMGPSPAQGDVVDQRLRVHGVDGLRVVDASIMPELVSGNTNAPTIMIAEKAADMIREDAAG</sequence>
<evidence type="ECO:0000256" key="3">
    <source>
        <dbReference type="ARBA" id="ARBA00022630"/>
    </source>
</evidence>
<dbReference type="PIRSF" id="PIRSF000137">
    <property type="entry name" value="Alcohol_oxidase"/>
    <property type="match status" value="1"/>
</dbReference>
<evidence type="ECO:0000256" key="4">
    <source>
        <dbReference type="ARBA" id="ARBA00022827"/>
    </source>
</evidence>
<dbReference type="Pfam" id="PF05199">
    <property type="entry name" value="GMC_oxred_C"/>
    <property type="match status" value="1"/>
</dbReference>
<protein>
    <submittedName>
        <fullName evidence="9">Predicted oxidoreductase</fullName>
    </submittedName>
</protein>
<dbReference type="SUPFAM" id="SSF51905">
    <property type="entry name" value="FAD/NAD(P)-binding domain"/>
    <property type="match status" value="1"/>
</dbReference>
<feature type="binding site" evidence="5">
    <location>
        <position position="83"/>
    </location>
    <ligand>
        <name>FAD</name>
        <dbReference type="ChEBI" id="CHEBI:57692"/>
    </ligand>
</feature>
<dbReference type="PROSITE" id="PS00624">
    <property type="entry name" value="GMC_OXRED_2"/>
    <property type="match status" value="1"/>
</dbReference>
<organism evidence="9">
    <name type="scientific">uncultured bacterium MedeBAC46A06</name>
    <dbReference type="NCBI Taxonomy" id="332275"/>
    <lineage>
        <taxon>Bacteria</taxon>
        <taxon>environmental samples</taxon>
    </lineage>
</organism>
<dbReference type="EMBL" id="DQ088847">
    <property type="protein sequence ID" value="AAY82840.1"/>
    <property type="molecule type" value="Genomic_DNA"/>
</dbReference>
<feature type="domain" description="Glucose-methanol-choline oxidoreductase N-terminal" evidence="7">
    <location>
        <begin position="81"/>
        <end position="104"/>
    </location>
</feature>
<evidence type="ECO:0000259" key="7">
    <source>
        <dbReference type="PROSITE" id="PS00623"/>
    </source>
</evidence>
<comment type="similarity">
    <text evidence="2 6">Belongs to the GMC oxidoreductase family.</text>
</comment>
<dbReference type="GO" id="GO:0016614">
    <property type="term" value="F:oxidoreductase activity, acting on CH-OH group of donors"/>
    <property type="evidence" value="ECO:0007669"/>
    <property type="project" value="InterPro"/>
</dbReference>
<dbReference type="PANTHER" id="PTHR11552">
    <property type="entry name" value="GLUCOSE-METHANOL-CHOLINE GMC OXIDOREDUCTASE"/>
    <property type="match status" value="1"/>
</dbReference>
<dbReference type="Gene3D" id="3.50.50.60">
    <property type="entry name" value="FAD/NAD(P)-binding domain"/>
    <property type="match status" value="1"/>
</dbReference>
<dbReference type="PROSITE" id="PS00623">
    <property type="entry name" value="GMC_OXRED_1"/>
    <property type="match status" value="1"/>
</dbReference>
<feature type="domain" description="Glucose-methanol-choline oxidoreductase N-terminal" evidence="8">
    <location>
        <begin position="260"/>
        <end position="274"/>
    </location>
</feature>
<dbReference type="AlphaFoldDB" id="Q4PJD7"/>
<dbReference type="InterPro" id="IPR000172">
    <property type="entry name" value="GMC_OxRdtase_N"/>
</dbReference>
<keyword evidence="4 5" id="KW-0274">FAD</keyword>
<dbReference type="InterPro" id="IPR007867">
    <property type="entry name" value="GMC_OxRtase_C"/>
</dbReference>
<keyword evidence="3 6" id="KW-0285">Flavoprotein</keyword>
<feature type="binding site" evidence="5">
    <location>
        <position position="220"/>
    </location>
    <ligand>
        <name>FAD</name>
        <dbReference type="ChEBI" id="CHEBI:57692"/>
    </ligand>
</feature>
<dbReference type="InterPro" id="IPR036188">
    <property type="entry name" value="FAD/NAD-bd_sf"/>
</dbReference>
<evidence type="ECO:0000256" key="2">
    <source>
        <dbReference type="ARBA" id="ARBA00010790"/>
    </source>
</evidence>
<evidence type="ECO:0000313" key="9">
    <source>
        <dbReference type="EMBL" id="AAY82840.1"/>
    </source>
</evidence>
<dbReference type="PANTHER" id="PTHR11552:SF147">
    <property type="entry name" value="CHOLINE DEHYDROGENASE, MITOCHONDRIAL"/>
    <property type="match status" value="1"/>
</dbReference>
<dbReference type="InterPro" id="IPR012132">
    <property type="entry name" value="GMC_OxRdtase"/>
</dbReference>
<dbReference type="SUPFAM" id="SSF54373">
    <property type="entry name" value="FAD-linked reductases, C-terminal domain"/>
    <property type="match status" value="1"/>
</dbReference>
<evidence type="ECO:0000256" key="5">
    <source>
        <dbReference type="PIRSR" id="PIRSR000137-2"/>
    </source>
</evidence>
<dbReference type="Gene3D" id="3.30.560.10">
    <property type="entry name" value="Glucose Oxidase, domain 3"/>
    <property type="match status" value="1"/>
</dbReference>
<evidence type="ECO:0000256" key="1">
    <source>
        <dbReference type="ARBA" id="ARBA00001974"/>
    </source>
</evidence>
<accession>Q4PJD7</accession>
<dbReference type="Pfam" id="PF00732">
    <property type="entry name" value="GMC_oxred_N"/>
    <property type="match status" value="1"/>
</dbReference>
<evidence type="ECO:0000256" key="6">
    <source>
        <dbReference type="RuleBase" id="RU003968"/>
    </source>
</evidence>
<name>Q4PJD7_9BACT</name>
<reference evidence="9" key="1">
    <citation type="journal article" date="2005" name="PLoS Biol.">
        <title>New insights into metabolic properties of marine bacteria encoding proteorhodopsins.</title>
        <authorList>
            <person name="Sabehi G."/>
            <person name="Loy A."/>
            <person name="Jung K.H."/>
            <person name="Partha R."/>
            <person name="Spudich J.L."/>
            <person name="Isaacson T."/>
            <person name="Hirschberg J."/>
            <person name="Wagner M."/>
            <person name="Beja O."/>
        </authorList>
    </citation>
    <scope>NUCLEOTIDE SEQUENCE</scope>
</reference>
<proteinExistence type="inferred from homology"/>
<comment type="cofactor">
    <cofactor evidence="1 5">
        <name>FAD</name>
        <dbReference type="ChEBI" id="CHEBI:57692"/>
    </cofactor>
</comment>
<evidence type="ECO:0000259" key="8">
    <source>
        <dbReference type="PROSITE" id="PS00624"/>
    </source>
</evidence>